<comment type="caution">
    <text evidence="1">The sequence shown here is derived from an EMBL/GenBank/DDBJ whole genome shotgun (WGS) entry which is preliminary data.</text>
</comment>
<evidence type="ECO:0000313" key="2">
    <source>
        <dbReference type="Proteomes" id="UP000033483"/>
    </source>
</evidence>
<reference evidence="1 2" key="1">
    <citation type="submission" date="2015-03" db="EMBL/GenBank/DDBJ databases">
        <authorList>
            <person name="Radwan O."/>
            <person name="Al-Naeli F.A."/>
            <person name="Rendon G.A."/>
            <person name="Fields C."/>
        </authorList>
    </citation>
    <scope>NUCLEOTIDE SEQUENCE [LARGE SCALE GENOMIC DNA]</scope>
    <source>
        <strain evidence="1">CR-DP1</strain>
    </source>
</reference>
<dbReference type="AlphaFoldDB" id="A0A0F4ZJP6"/>
<keyword evidence="2" id="KW-1185">Reference proteome</keyword>
<proteinExistence type="predicted"/>
<evidence type="ECO:0000313" key="1">
    <source>
        <dbReference type="EMBL" id="KKA30331.1"/>
    </source>
</evidence>
<sequence length="66" mass="7617">MQVQSTLNEQSVRGSCVNMAVGLRRCAHDFRMIKCENSLLQWSCNLCHSGPHWAIFECRYLFILAL</sequence>
<dbReference type="Proteomes" id="UP000033483">
    <property type="component" value="Unassembled WGS sequence"/>
</dbReference>
<organism evidence="1 2">
    <name type="scientific">Thielaviopsis punctulata</name>
    <dbReference type="NCBI Taxonomy" id="72032"/>
    <lineage>
        <taxon>Eukaryota</taxon>
        <taxon>Fungi</taxon>
        <taxon>Dikarya</taxon>
        <taxon>Ascomycota</taxon>
        <taxon>Pezizomycotina</taxon>
        <taxon>Sordariomycetes</taxon>
        <taxon>Hypocreomycetidae</taxon>
        <taxon>Microascales</taxon>
        <taxon>Ceratocystidaceae</taxon>
        <taxon>Thielaviopsis</taxon>
    </lineage>
</organism>
<name>A0A0F4ZJP6_9PEZI</name>
<dbReference type="OrthoDB" id="4596934at2759"/>
<accession>A0A0F4ZJP6</accession>
<protein>
    <submittedName>
        <fullName evidence="1">Uncharacterized protein</fullName>
    </submittedName>
</protein>
<gene>
    <name evidence="1" type="ORF">TD95_002265</name>
</gene>
<dbReference type="EMBL" id="LAEV01000407">
    <property type="protein sequence ID" value="KKA30331.1"/>
    <property type="molecule type" value="Genomic_DNA"/>
</dbReference>